<gene>
    <name evidence="1" type="ORF">OESDEN_22523</name>
</gene>
<sequence length="51" mass="5682">MPQRQSTKSRQNNHLYQHLLHATEDGFAPRRTCSCLDVFGSQCASVNSCGT</sequence>
<accession>A0A0B1S2Y9</accession>
<dbReference type="EMBL" id="KN610349">
    <property type="protein sequence ID" value="KHJ77857.1"/>
    <property type="molecule type" value="Genomic_DNA"/>
</dbReference>
<dbReference type="Proteomes" id="UP000053660">
    <property type="component" value="Unassembled WGS sequence"/>
</dbReference>
<protein>
    <submittedName>
        <fullName evidence="1">Uncharacterized protein</fullName>
    </submittedName>
</protein>
<evidence type="ECO:0000313" key="2">
    <source>
        <dbReference type="Proteomes" id="UP000053660"/>
    </source>
</evidence>
<name>A0A0B1S2Y9_OESDE</name>
<evidence type="ECO:0000313" key="1">
    <source>
        <dbReference type="EMBL" id="KHJ77857.1"/>
    </source>
</evidence>
<organism evidence="1 2">
    <name type="scientific">Oesophagostomum dentatum</name>
    <name type="common">Nodular worm</name>
    <dbReference type="NCBI Taxonomy" id="61180"/>
    <lineage>
        <taxon>Eukaryota</taxon>
        <taxon>Metazoa</taxon>
        <taxon>Ecdysozoa</taxon>
        <taxon>Nematoda</taxon>
        <taxon>Chromadorea</taxon>
        <taxon>Rhabditida</taxon>
        <taxon>Rhabditina</taxon>
        <taxon>Rhabditomorpha</taxon>
        <taxon>Strongyloidea</taxon>
        <taxon>Strongylidae</taxon>
        <taxon>Oesophagostomum</taxon>
    </lineage>
</organism>
<dbReference type="AlphaFoldDB" id="A0A0B1S2Y9"/>
<proteinExistence type="predicted"/>
<reference evidence="1 2" key="1">
    <citation type="submission" date="2014-03" db="EMBL/GenBank/DDBJ databases">
        <title>Draft genome of the hookworm Oesophagostomum dentatum.</title>
        <authorList>
            <person name="Mitreva M."/>
        </authorList>
    </citation>
    <scope>NUCLEOTIDE SEQUENCE [LARGE SCALE GENOMIC DNA]</scope>
    <source>
        <strain evidence="1 2">OD-Hann</strain>
    </source>
</reference>
<keyword evidence="2" id="KW-1185">Reference proteome</keyword>